<comment type="caution">
    <text evidence="2">The sequence shown here is derived from an EMBL/GenBank/DDBJ whole genome shotgun (WGS) entry which is preliminary data.</text>
</comment>
<evidence type="ECO:0000313" key="3">
    <source>
        <dbReference type="Proteomes" id="UP001295740"/>
    </source>
</evidence>
<gene>
    <name evidence="2" type="ORF">KHLLAP_LOCUS10596</name>
</gene>
<proteinExistence type="predicted"/>
<keyword evidence="3" id="KW-1185">Reference proteome</keyword>
<keyword evidence="1" id="KW-0472">Membrane</keyword>
<evidence type="ECO:0000256" key="1">
    <source>
        <dbReference type="SAM" id="Phobius"/>
    </source>
</evidence>
<dbReference type="GO" id="GO:0016705">
    <property type="term" value="F:oxidoreductase activity, acting on paired donors, with incorporation or reduction of molecular oxygen"/>
    <property type="evidence" value="ECO:0007669"/>
    <property type="project" value="InterPro"/>
</dbReference>
<protein>
    <submittedName>
        <fullName evidence="2">Uu.00g060280.m01.CDS01</fullName>
    </submittedName>
</protein>
<dbReference type="GO" id="GO:0004497">
    <property type="term" value="F:monooxygenase activity"/>
    <property type="evidence" value="ECO:0007669"/>
    <property type="project" value="InterPro"/>
</dbReference>
<evidence type="ECO:0000313" key="2">
    <source>
        <dbReference type="EMBL" id="CAJ2510128.1"/>
    </source>
</evidence>
<keyword evidence="1" id="KW-0812">Transmembrane</keyword>
<accession>A0AAI8YMB3</accession>
<dbReference type="EMBL" id="CAUWAG010000013">
    <property type="protein sequence ID" value="CAJ2510128.1"/>
    <property type="molecule type" value="Genomic_DNA"/>
</dbReference>
<dbReference type="Gene3D" id="1.10.630.10">
    <property type="entry name" value="Cytochrome P450"/>
    <property type="match status" value="1"/>
</dbReference>
<organism evidence="2 3">
    <name type="scientific">Anthostomella pinea</name>
    <dbReference type="NCBI Taxonomy" id="933095"/>
    <lineage>
        <taxon>Eukaryota</taxon>
        <taxon>Fungi</taxon>
        <taxon>Dikarya</taxon>
        <taxon>Ascomycota</taxon>
        <taxon>Pezizomycotina</taxon>
        <taxon>Sordariomycetes</taxon>
        <taxon>Xylariomycetidae</taxon>
        <taxon>Xylariales</taxon>
        <taxon>Xylariaceae</taxon>
        <taxon>Anthostomella</taxon>
    </lineage>
</organism>
<dbReference type="SUPFAM" id="SSF48264">
    <property type="entry name" value="Cytochrome P450"/>
    <property type="match status" value="1"/>
</dbReference>
<feature type="transmembrane region" description="Helical" evidence="1">
    <location>
        <begin position="12"/>
        <end position="33"/>
    </location>
</feature>
<dbReference type="InterPro" id="IPR036396">
    <property type="entry name" value="Cyt_P450_sf"/>
</dbReference>
<sequence length="130" mass="14880">MNEQIRQSGSLIYRASFVDCTIVILTIAFLSLIRTRYYHRLNRVPGPFLASLTSLWKWNAVRREKMAFINAELHEKYGPLVRIGPNHISASSAESIRVIHRSKNGFTKSAMYGILQPKFEGVDLHNIFST</sequence>
<keyword evidence="1" id="KW-1133">Transmembrane helix</keyword>
<dbReference type="Proteomes" id="UP001295740">
    <property type="component" value="Unassembled WGS sequence"/>
</dbReference>
<dbReference type="GO" id="GO:0005506">
    <property type="term" value="F:iron ion binding"/>
    <property type="evidence" value="ECO:0007669"/>
    <property type="project" value="InterPro"/>
</dbReference>
<reference evidence="2" key="1">
    <citation type="submission" date="2023-10" db="EMBL/GenBank/DDBJ databases">
        <authorList>
            <person name="Hackl T."/>
        </authorList>
    </citation>
    <scope>NUCLEOTIDE SEQUENCE</scope>
</reference>
<dbReference type="GO" id="GO:0020037">
    <property type="term" value="F:heme binding"/>
    <property type="evidence" value="ECO:0007669"/>
    <property type="project" value="InterPro"/>
</dbReference>
<name>A0AAI8YMB3_9PEZI</name>
<dbReference type="AlphaFoldDB" id="A0AAI8YMB3"/>